<evidence type="ECO:0000256" key="4">
    <source>
        <dbReference type="ARBA" id="ARBA00022741"/>
    </source>
</evidence>
<dbReference type="EMBL" id="JBHIRY010000005">
    <property type="protein sequence ID" value="MFB5760240.1"/>
    <property type="molecule type" value="Genomic_DNA"/>
</dbReference>
<gene>
    <name evidence="10" type="ORF">ACE5LO_07510</name>
</gene>
<dbReference type="Pfam" id="PF13614">
    <property type="entry name" value="AAA_31"/>
    <property type="match status" value="1"/>
</dbReference>
<dbReference type="InterPro" id="IPR005702">
    <property type="entry name" value="Wzc-like_C"/>
</dbReference>
<keyword evidence="5 10" id="KW-0418">Kinase</keyword>
<evidence type="ECO:0000259" key="9">
    <source>
        <dbReference type="Pfam" id="PF13614"/>
    </source>
</evidence>
<dbReference type="Gene3D" id="3.40.50.300">
    <property type="entry name" value="P-loop containing nucleotide triphosphate hydrolases"/>
    <property type="match status" value="1"/>
</dbReference>
<evidence type="ECO:0000313" key="11">
    <source>
        <dbReference type="Proteomes" id="UP001580430"/>
    </source>
</evidence>
<evidence type="ECO:0000256" key="2">
    <source>
        <dbReference type="ARBA" id="ARBA00011903"/>
    </source>
</evidence>
<dbReference type="PANTHER" id="PTHR32309">
    <property type="entry name" value="TYROSINE-PROTEIN KINASE"/>
    <property type="match status" value="1"/>
</dbReference>
<dbReference type="Proteomes" id="UP001580430">
    <property type="component" value="Unassembled WGS sequence"/>
</dbReference>
<keyword evidence="7" id="KW-0829">Tyrosine-protein kinase</keyword>
<dbReference type="InterPro" id="IPR050445">
    <property type="entry name" value="Bact_polysacc_biosynth/exp"/>
</dbReference>
<dbReference type="GO" id="GO:0004715">
    <property type="term" value="F:non-membrane spanning protein tyrosine kinase activity"/>
    <property type="evidence" value="ECO:0007669"/>
    <property type="project" value="UniProtKB-EC"/>
</dbReference>
<evidence type="ECO:0000256" key="1">
    <source>
        <dbReference type="ARBA" id="ARBA00007316"/>
    </source>
</evidence>
<reference evidence="10 11" key="1">
    <citation type="submission" date="2024-09" db="EMBL/GenBank/DDBJ databases">
        <title>Paenibacillus zeirhizospherea sp. nov., isolated from surface of the maize (Zea mays) roots in a horticulture field, Hungary.</title>
        <authorList>
            <person name="Marton D."/>
            <person name="Farkas M."/>
            <person name="Bedics A."/>
            <person name="Toth E."/>
            <person name="Tancsics A."/>
            <person name="Boka K."/>
            <person name="Marati G."/>
            <person name="Kriszt B."/>
            <person name="Cserhati M."/>
        </authorList>
    </citation>
    <scope>NUCLEOTIDE SEQUENCE [LARGE SCALE GENOMIC DNA]</scope>
    <source>
        <strain evidence="10 11">JCM 18446</strain>
    </source>
</reference>
<name>A0ABV5C0V8_9BACL</name>
<dbReference type="NCBIfam" id="TIGR01007">
    <property type="entry name" value="eps_fam"/>
    <property type="match status" value="1"/>
</dbReference>
<dbReference type="RefSeq" id="WP_375519415.1">
    <property type="nucleotide sequence ID" value="NZ_JBHIRY010000005.1"/>
</dbReference>
<dbReference type="EC" id="2.7.10.2" evidence="2"/>
<evidence type="ECO:0000256" key="3">
    <source>
        <dbReference type="ARBA" id="ARBA00022679"/>
    </source>
</evidence>
<dbReference type="InterPro" id="IPR027417">
    <property type="entry name" value="P-loop_NTPase"/>
</dbReference>
<organism evidence="10 11">
    <name type="scientific">Paenibacillus medicaginis</name>
    <dbReference type="NCBI Taxonomy" id="1470560"/>
    <lineage>
        <taxon>Bacteria</taxon>
        <taxon>Bacillati</taxon>
        <taxon>Bacillota</taxon>
        <taxon>Bacilli</taxon>
        <taxon>Bacillales</taxon>
        <taxon>Paenibacillaceae</taxon>
        <taxon>Paenibacillus</taxon>
    </lineage>
</organism>
<dbReference type="SUPFAM" id="SSF52540">
    <property type="entry name" value="P-loop containing nucleoside triphosphate hydrolases"/>
    <property type="match status" value="1"/>
</dbReference>
<keyword evidence="11" id="KW-1185">Reference proteome</keyword>
<comment type="similarity">
    <text evidence="1">Belongs to the CpsD/CapB family.</text>
</comment>
<evidence type="ECO:0000256" key="6">
    <source>
        <dbReference type="ARBA" id="ARBA00022840"/>
    </source>
</evidence>
<keyword evidence="4" id="KW-0547">Nucleotide-binding</keyword>
<dbReference type="InterPro" id="IPR025669">
    <property type="entry name" value="AAA_dom"/>
</dbReference>
<feature type="domain" description="AAA" evidence="9">
    <location>
        <begin position="41"/>
        <end position="183"/>
    </location>
</feature>
<sequence>MRQLTLKYPLAMDINPASFIAESYRSLRTNIEFSSFDQDLKTIAVTSARPLEGKTTTAVNMAAAFAQAKKNVVLIDANFRKPTIHDIFSKQNRGGLSNIIAKQYSVHEMVQETHIDNLSVITSGPIPPNPAEMLSSNNFKEMLDKLKMNYSVILIDTPPALIVTDAQVVAAQCDGVLLVVHAGKAKRDAVVKVKEHLEHARARLLGVVLNNAKRNKRNKQEEFYYENRA</sequence>
<dbReference type="PANTHER" id="PTHR32309:SF13">
    <property type="entry name" value="FERRIC ENTEROBACTIN TRANSPORT PROTEIN FEPE"/>
    <property type="match status" value="1"/>
</dbReference>
<evidence type="ECO:0000256" key="5">
    <source>
        <dbReference type="ARBA" id="ARBA00022777"/>
    </source>
</evidence>
<comment type="caution">
    <text evidence="10">The sequence shown here is derived from an EMBL/GenBank/DDBJ whole genome shotgun (WGS) entry which is preliminary data.</text>
</comment>
<proteinExistence type="inferred from homology"/>
<dbReference type="CDD" id="cd05387">
    <property type="entry name" value="BY-kinase"/>
    <property type="match status" value="1"/>
</dbReference>
<protein>
    <recommendedName>
        <fullName evidence="2">non-specific protein-tyrosine kinase</fullName>
        <ecNumber evidence="2">2.7.10.2</ecNumber>
    </recommendedName>
</protein>
<keyword evidence="3 10" id="KW-0808">Transferase</keyword>
<evidence type="ECO:0000256" key="8">
    <source>
        <dbReference type="ARBA" id="ARBA00051245"/>
    </source>
</evidence>
<evidence type="ECO:0000256" key="7">
    <source>
        <dbReference type="ARBA" id="ARBA00023137"/>
    </source>
</evidence>
<keyword evidence="6" id="KW-0067">ATP-binding</keyword>
<accession>A0ABV5C0V8</accession>
<evidence type="ECO:0000313" key="10">
    <source>
        <dbReference type="EMBL" id="MFB5760240.1"/>
    </source>
</evidence>
<comment type="catalytic activity">
    <reaction evidence="8">
        <text>L-tyrosyl-[protein] + ATP = O-phospho-L-tyrosyl-[protein] + ADP + H(+)</text>
        <dbReference type="Rhea" id="RHEA:10596"/>
        <dbReference type="Rhea" id="RHEA-COMP:10136"/>
        <dbReference type="Rhea" id="RHEA-COMP:20101"/>
        <dbReference type="ChEBI" id="CHEBI:15378"/>
        <dbReference type="ChEBI" id="CHEBI:30616"/>
        <dbReference type="ChEBI" id="CHEBI:46858"/>
        <dbReference type="ChEBI" id="CHEBI:61978"/>
        <dbReference type="ChEBI" id="CHEBI:456216"/>
        <dbReference type="EC" id="2.7.10.2"/>
    </reaction>
</comment>